<dbReference type="SUPFAM" id="SSF51161">
    <property type="entry name" value="Trimeric LpxA-like enzymes"/>
    <property type="match status" value="1"/>
</dbReference>
<dbReference type="Proteomes" id="UP000280696">
    <property type="component" value="Unassembled WGS sequence"/>
</dbReference>
<organism evidence="1 2">
    <name type="scientific">Parablautia intestinalis</name>
    <dbReference type="NCBI Taxonomy" id="2320100"/>
    <lineage>
        <taxon>Bacteria</taxon>
        <taxon>Bacillati</taxon>
        <taxon>Bacillota</taxon>
        <taxon>Clostridia</taxon>
        <taxon>Lachnospirales</taxon>
        <taxon>Lachnospiraceae</taxon>
        <taxon>Parablautia</taxon>
    </lineage>
</organism>
<keyword evidence="2" id="KW-1185">Reference proteome</keyword>
<reference evidence="1 2" key="1">
    <citation type="submission" date="2018-09" db="EMBL/GenBank/DDBJ databases">
        <title>Murine metabolic-syndrome-specific gut microbial biobank.</title>
        <authorList>
            <person name="Liu C."/>
        </authorList>
    </citation>
    <scope>NUCLEOTIDE SEQUENCE [LARGE SCALE GENOMIC DNA]</scope>
    <source>
        <strain evidence="1 2">0.1xD8-82</strain>
    </source>
</reference>
<dbReference type="GO" id="GO:0016746">
    <property type="term" value="F:acyltransferase activity"/>
    <property type="evidence" value="ECO:0007669"/>
    <property type="project" value="UniProtKB-KW"/>
</dbReference>
<keyword evidence="1" id="KW-0808">Transferase</keyword>
<accession>A0A3A9ALZ3</accession>
<evidence type="ECO:0000313" key="2">
    <source>
        <dbReference type="Proteomes" id="UP000280696"/>
    </source>
</evidence>
<keyword evidence="1" id="KW-0012">Acyltransferase</keyword>
<dbReference type="CDD" id="cd04647">
    <property type="entry name" value="LbH_MAT_like"/>
    <property type="match status" value="1"/>
</dbReference>
<dbReference type="InterPro" id="IPR011004">
    <property type="entry name" value="Trimer_LpxA-like_sf"/>
</dbReference>
<proteinExistence type="predicted"/>
<sequence>MKKGNLMNKEKSCMKEKRDWIDHIVDNVYANCDKREIVLWGKYDQSDNIKERLEKRYGLKISFYVDSDAKRIDDVYIRPKQCLEGRANQYYVVVPLGFYQSIKDDLVSWGYRKDLDYFYFSDCIVHDTEDYYEDLHGNKLFGKHKNLKLCFRGFNAVIKLGREVHLHDCAIYVHSNSKLEIGDGTEIEKCSVFVGDDASLLVGSNGKFFGEGSLGATAESLLKIGNDFTVGTRYTLTAGKGTECIIGRDCMFSMDIILMTNDGSHSIFDVETRKNINSTREINKKRKIIIGNHVWVGIRATILYNTLIGDGSIIGAESLVKNKIPNNCIAAGNPAKVIKKNIAWCRAEDSKDIGECGEAYIHFTDDNI</sequence>
<evidence type="ECO:0000313" key="1">
    <source>
        <dbReference type="EMBL" id="RKI92348.1"/>
    </source>
</evidence>
<comment type="caution">
    <text evidence="1">The sequence shown here is derived from an EMBL/GenBank/DDBJ whole genome shotgun (WGS) entry which is preliminary data.</text>
</comment>
<name>A0A3A9ALZ3_9FIRM</name>
<gene>
    <name evidence="1" type="ORF">D7V94_06615</name>
</gene>
<dbReference type="PANTHER" id="PTHR23416">
    <property type="entry name" value="SIALIC ACID SYNTHASE-RELATED"/>
    <property type="match status" value="1"/>
</dbReference>
<dbReference type="AlphaFoldDB" id="A0A3A9ALZ3"/>
<dbReference type="Pfam" id="PF00132">
    <property type="entry name" value="Hexapep"/>
    <property type="match status" value="1"/>
</dbReference>
<dbReference type="EMBL" id="RAYQ01000005">
    <property type="protein sequence ID" value="RKI92348.1"/>
    <property type="molecule type" value="Genomic_DNA"/>
</dbReference>
<dbReference type="OrthoDB" id="9801697at2"/>
<dbReference type="PANTHER" id="PTHR23416:SF78">
    <property type="entry name" value="LIPOPOLYSACCHARIDE BIOSYNTHESIS O-ACETYL TRANSFERASE WBBJ-RELATED"/>
    <property type="match status" value="1"/>
</dbReference>
<protein>
    <submittedName>
        <fullName evidence="1">Acyltransferase</fullName>
    </submittedName>
</protein>
<dbReference type="InterPro" id="IPR001451">
    <property type="entry name" value="Hexapep"/>
</dbReference>
<dbReference type="InterPro" id="IPR051159">
    <property type="entry name" value="Hexapeptide_acetyltransf"/>
</dbReference>
<dbReference type="Gene3D" id="2.160.10.10">
    <property type="entry name" value="Hexapeptide repeat proteins"/>
    <property type="match status" value="1"/>
</dbReference>